<keyword evidence="2" id="KW-1185">Reference proteome</keyword>
<proteinExistence type="predicted"/>
<evidence type="ECO:0000313" key="2">
    <source>
        <dbReference type="Proteomes" id="UP001202717"/>
    </source>
</evidence>
<organism evidence="1 2">
    <name type="scientific">Psychroserpens ponticola</name>
    <dbReference type="NCBI Taxonomy" id="2932268"/>
    <lineage>
        <taxon>Bacteria</taxon>
        <taxon>Pseudomonadati</taxon>
        <taxon>Bacteroidota</taxon>
        <taxon>Flavobacteriia</taxon>
        <taxon>Flavobacteriales</taxon>
        <taxon>Flavobacteriaceae</taxon>
        <taxon>Psychroserpens</taxon>
    </lineage>
</organism>
<sequence length="170" mass="18725">MKHFFCLLSLSLFIFSCSSDDSNYDNDDKPKSGHYTLIVNGDGLTDKSFVFNRDNILGGDLGLKFTSSDDPNNNLYFVLPPPIEIGNYEIMPYNINNTSVSSVSIMGNGIYLSVDGSITLSEIATADTCVTNYIGTININYRRQDNAPGAINVQGTFDIPPYSYCEPNQD</sequence>
<dbReference type="EMBL" id="CP116221">
    <property type="protein sequence ID" value="WCO03139.1"/>
    <property type="molecule type" value="Genomic_DNA"/>
</dbReference>
<dbReference type="Proteomes" id="UP001202717">
    <property type="component" value="Chromosome"/>
</dbReference>
<protein>
    <recommendedName>
        <fullName evidence="3">Lipoprotein</fullName>
    </recommendedName>
</protein>
<dbReference type="PROSITE" id="PS51257">
    <property type="entry name" value="PROKAR_LIPOPROTEIN"/>
    <property type="match status" value="1"/>
</dbReference>
<evidence type="ECO:0008006" key="3">
    <source>
        <dbReference type="Google" id="ProtNLM"/>
    </source>
</evidence>
<reference evidence="1 2" key="1">
    <citation type="submission" date="2023-01" db="EMBL/GenBank/DDBJ databases">
        <title>Psychroserpens ponticola sp. nov., isolated from seawater.</title>
        <authorList>
            <person name="Kristyanto S."/>
            <person name="Jung J."/>
            <person name="Kim J.M."/>
            <person name="Jeon C.O."/>
        </authorList>
    </citation>
    <scope>NUCLEOTIDE SEQUENCE [LARGE SCALE GENOMIC DNA]</scope>
    <source>
        <strain evidence="1 2">MSW6</strain>
    </source>
</reference>
<accession>A0ABY7S1T4</accession>
<gene>
    <name evidence="1" type="ORF">MUN68_006500</name>
</gene>
<dbReference type="RefSeq" id="WP_249994127.1">
    <property type="nucleotide sequence ID" value="NZ_CP116221.1"/>
</dbReference>
<name>A0ABY7S1T4_9FLAO</name>
<evidence type="ECO:0000313" key="1">
    <source>
        <dbReference type="EMBL" id="WCO03139.1"/>
    </source>
</evidence>